<keyword evidence="10" id="KW-1185">Reference proteome</keyword>
<dbReference type="PROSITE" id="PS50905">
    <property type="entry name" value="FERRITIN_LIKE"/>
    <property type="match status" value="1"/>
</dbReference>
<evidence type="ECO:0000313" key="9">
    <source>
        <dbReference type="EMBL" id="TFJ95491.1"/>
    </source>
</evidence>
<dbReference type="GO" id="GO:0006826">
    <property type="term" value="P:iron ion transport"/>
    <property type="evidence" value="ECO:0007669"/>
    <property type="project" value="InterPro"/>
</dbReference>
<dbReference type="SUPFAM" id="SSF47240">
    <property type="entry name" value="Ferritin-like"/>
    <property type="match status" value="1"/>
</dbReference>
<dbReference type="InterPro" id="IPR041719">
    <property type="entry name" value="Ferritin_prok"/>
</dbReference>
<dbReference type="PANTHER" id="PTHR11431">
    <property type="entry name" value="FERRITIN"/>
    <property type="match status" value="1"/>
</dbReference>
<evidence type="ECO:0000256" key="1">
    <source>
        <dbReference type="ARBA" id="ARBA00007513"/>
    </source>
</evidence>
<evidence type="ECO:0000256" key="5">
    <source>
        <dbReference type="ARBA" id="ARBA00023004"/>
    </source>
</evidence>
<evidence type="ECO:0000313" key="10">
    <source>
        <dbReference type="Proteomes" id="UP000297703"/>
    </source>
</evidence>
<dbReference type="GO" id="GO:0005829">
    <property type="term" value="C:cytosol"/>
    <property type="evidence" value="ECO:0007669"/>
    <property type="project" value="TreeGrafter"/>
</dbReference>
<dbReference type="Pfam" id="PF00210">
    <property type="entry name" value="Ferritin"/>
    <property type="match status" value="1"/>
</dbReference>
<dbReference type="InterPro" id="IPR009040">
    <property type="entry name" value="Ferritin-like_diiron"/>
</dbReference>
<dbReference type="GO" id="GO:0008199">
    <property type="term" value="F:ferric iron binding"/>
    <property type="evidence" value="ECO:0007669"/>
    <property type="project" value="InterPro"/>
</dbReference>
<feature type="binding site" evidence="6">
    <location>
        <position position="51"/>
    </location>
    <ligand>
        <name>Fe cation</name>
        <dbReference type="ChEBI" id="CHEBI:24875"/>
        <label>1</label>
    </ligand>
</feature>
<keyword evidence="2 7" id="KW-0409">Iron storage</keyword>
<keyword evidence="3 6" id="KW-0479">Metal-binding</keyword>
<reference evidence="9 10" key="2">
    <citation type="submission" date="2019-04" db="EMBL/GenBank/DDBJ databases">
        <title>The genome sequence of big-headed turtle.</title>
        <authorList>
            <person name="Gong S."/>
        </authorList>
    </citation>
    <scope>NUCLEOTIDE SEQUENCE [LARGE SCALE GENOMIC DNA]</scope>
    <source>
        <strain evidence="9">DO16091913</strain>
        <tissue evidence="9">Muscle</tissue>
    </source>
</reference>
<evidence type="ECO:0000256" key="3">
    <source>
        <dbReference type="ARBA" id="ARBA00022723"/>
    </source>
</evidence>
<dbReference type="GO" id="GO:0006879">
    <property type="term" value="P:intracellular iron ion homeostasis"/>
    <property type="evidence" value="ECO:0007669"/>
    <property type="project" value="UniProtKB-KW"/>
</dbReference>
<sequence>MKISEDLLAQFNDQITLEFSASTVYRQLAISAESDDLPGMAQWLRRQADEEIVHANKFIDHVLARDAVPQIGAVAAPNPLKDAEPLEIFEAALAHEQKVSESIRNLYRACDEAGDLDSRPLLMWFVDEQLEEESTVSEIIGRLKRIGDNGQGILQLDAELGKRPEGGTEPVGE</sequence>
<dbReference type="PRINTS" id="PR00601">
    <property type="entry name" value="BACFERRITIN"/>
</dbReference>
<dbReference type="InterPro" id="IPR012347">
    <property type="entry name" value="Ferritin-like"/>
</dbReference>
<feature type="binding site" evidence="6">
    <location>
        <position position="129"/>
    </location>
    <ligand>
        <name>Fe cation</name>
        <dbReference type="ChEBI" id="CHEBI:24875"/>
        <label>1</label>
    </ligand>
</feature>
<dbReference type="CDD" id="cd01055">
    <property type="entry name" value="Nonheme_Ferritin"/>
    <property type="match status" value="1"/>
</dbReference>
<evidence type="ECO:0000256" key="6">
    <source>
        <dbReference type="PIRSR" id="PIRSR601519-1"/>
    </source>
</evidence>
<gene>
    <name evidence="9" type="ORF">DR999_PMT22927</name>
</gene>
<protein>
    <recommendedName>
        <fullName evidence="7">Ferritin</fullName>
    </recommendedName>
</protein>
<dbReference type="STRING" id="55544.A0A4D9DGD5"/>
<feature type="binding site" evidence="6">
    <location>
        <position position="96"/>
    </location>
    <ligand>
        <name>Fe cation</name>
        <dbReference type="ChEBI" id="CHEBI:24875"/>
        <label>1</label>
    </ligand>
</feature>
<evidence type="ECO:0000256" key="4">
    <source>
        <dbReference type="ARBA" id="ARBA00023002"/>
    </source>
</evidence>
<reference evidence="9 10" key="1">
    <citation type="submission" date="2019-04" db="EMBL/GenBank/DDBJ databases">
        <title>Draft genome of the big-headed turtle Platysternon megacephalum.</title>
        <authorList>
            <person name="Gong S."/>
        </authorList>
    </citation>
    <scope>NUCLEOTIDE SEQUENCE [LARGE SCALE GENOMIC DNA]</scope>
    <source>
        <strain evidence="9">DO16091913</strain>
        <tissue evidence="9">Muscle</tissue>
    </source>
</reference>
<dbReference type="InterPro" id="IPR002024">
    <property type="entry name" value="Bacterioferritin"/>
</dbReference>
<comment type="caution">
    <text evidence="9">The sequence shown here is derived from an EMBL/GenBank/DDBJ whole genome shotgun (WGS) entry which is preliminary data.</text>
</comment>
<keyword evidence="5 6" id="KW-0408">Iron</keyword>
<comment type="function">
    <text evidence="7">Stores iron in a soluble, non-toxic, readily available form. Important for iron homeostasis. Iron is taken up in the ferrous form and deposited as ferric hydroxides after oxidation.</text>
</comment>
<dbReference type="Proteomes" id="UP000297703">
    <property type="component" value="Unassembled WGS sequence"/>
</dbReference>
<evidence type="ECO:0000256" key="7">
    <source>
        <dbReference type="RuleBase" id="RU361145"/>
    </source>
</evidence>
<dbReference type="GO" id="GO:0004322">
    <property type="term" value="F:ferroxidase activity"/>
    <property type="evidence" value="ECO:0007669"/>
    <property type="project" value="TreeGrafter"/>
</dbReference>
<feature type="binding site" evidence="6">
    <location>
        <position position="54"/>
    </location>
    <ligand>
        <name>Fe cation</name>
        <dbReference type="ChEBI" id="CHEBI:24875"/>
        <label>1</label>
    </ligand>
</feature>
<dbReference type="InterPro" id="IPR009078">
    <property type="entry name" value="Ferritin-like_SF"/>
</dbReference>
<keyword evidence="4" id="KW-0560">Oxidoreductase</keyword>
<dbReference type="Gene3D" id="1.20.1260.10">
    <property type="match status" value="1"/>
</dbReference>
<dbReference type="OrthoDB" id="186462at2759"/>
<dbReference type="PANTHER" id="PTHR11431:SF127">
    <property type="entry name" value="BACTERIAL NON-HEME FERRITIN"/>
    <property type="match status" value="1"/>
</dbReference>
<evidence type="ECO:0000259" key="8">
    <source>
        <dbReference type="PROSITE" id="PS50905"/>
    </source>
</evidence>
<organism evidence="9 10">
    <name type="scientific">Platysternon megacephalum</name>
    <name type="common">big-headed turtle</name>
    <dbReference type="NCBI Taxonomy" id="55544"/>
    <lineage>
        <taxon>Eukaryota</taxon>
        <taxon>Metazoa</taxon>
        <taxon>Chordata</taxon>
        <taxon>Craniata</taxon>
        <taxon>Vertebrata</taxon>
        <taxon>Euteleostomi</taxon>
        <taxon>Archelosauria</taxon>
        <taxon>Testudinata</taxon>
        <taxon>Testudines</taxon>
        <taxon>Cryptodira</taxon>
        <taxon>Durocryptodira</taxon>
        <taxon>Testudinoidea</taxon>
        <taxon>Platysternidae</taxon>
        <taxon>Platysternon</taxon>
    </lineage>
</organism>
<evidence type="ECO:0000256" key="2">
    <source>
        <dbReference type="ARBA" id="ARBA00022434"/>
    </source>
</evidence>
<accession>A0A4D9DGD5</accession>
<name>A0A4D9DGD5_9SAUR</name>
<dbReference type="GO" id="GO:0008198">
    <property type="term" value="F:ferrous iron binding"/>
    <property type="evidence" value="ECO:0007669"/>
    <property type="project" value="TreeGrafter"/>
</dbReference>
<proteinExistence type="inferred from homology"/>
<comment type="similarity">
    <text evidence="1 7">Belongs to the ferritin family.</text>
</comment>
<dbReference type="EMBL" id="QXTE01005609">
    <property type="protein sequence ID" value="TFJ95491.1"/>
    <property type="molecule type" value="Genomic_DNA"/>
</dbReference>
<keyword evidence="9" id="KW-0670">Pyruvate</keyword>
<feature type="domain" description="Ferritin-like diiron" evidence="8">
    <location>
        <begin position="1"/>
        <end position="147"/>
    </location>
</feature>
<dbReference type="InterPro" id="IPR008331">
    <property type="entry name" value="Ferritin_DPS_dom"/>
</dbReference>
<dbReference type="InterPro" id="IPR001519">
    <property type="entry name" value="Ferritin"/>
</dbReference>
<dbReference type="AlphaFoldDB" id="A0A4D9DGD5"/>
<feature type="binding site" evidence="6">
    <location>
        <position position="18"/>
    </location>
    <ligand>
        <name>Fe cation</name>
        <dbReference type="ChEBI" id="CHEBI:24875"/>
        <label>1</label>
    </ligand>
</feature>